<comment type="subcellular location">
    <subcellularLocation>
        <location evidence="1">Nucleus</location>
    </subcellularLocation>
</comment>
<evidence type="ECO:0000256" key="5">
    <source>
        <dbReference type="ARBA" id="ARBA00023015"/>
    </source>
</evidence>
<sequence length="388" mass="42553">MILIDNVKYSCIECIRGHRSSSCQHHIRPLLQVRSKGRPNVHMNGNPNHRVAVISEAIDEQKSNSEGKGDESDKKVIVLRASSKQIIDLETGQIIGPYKGKEDERIKPPPPVIHSNSFVNTSSCCSNGIKKIKNDCGCSNKKNKNINRSKILRTYFEKHLKSSKDRGTLASSDINKGMKLATGDNSNECTLNNKAFFNQLDISPCTLPLPGSCSCDSSCSCEGCILHGNATESDFTKQLGALLDMTSKKDEKTDASLVCTKSSDVQPKDGILPNSNYGSPSSNSAYSDPLKPFAVKDFLADGETNYTGEMNGNSLNNNSYTYQNIYASISPQPVPNEADHNLSDENGCSCSDDCDCYNCETHGIINGVKLDEFFNSIIPDYKNNFFKD</sequence>
<dbReference type="GO" id="GO:0006879">
    <property type="term" value="P:intracellular iron ion homeostasis"/>
    <property type="evidence" value="ECO:0007669"/>
    <property type="project" value="TreeGrafter"/>
</dbReference>
<dbReference type="eggNOG" id="ENOG502QQ0T">
    <property type="taxonomic scope" value="Eukaryota"/>
</dbReference>
<dbReference type="SMART" id="SM01090">
    <property type="entry name" value="Copper-fist"/>
    <property type="match status" value="1"/>
</dbReference>
<dbReference type="SUPFAM" id="SSF57879">
    <property type="entry name" value="Zinc domain conserved in yeast copper-regulated transcription factors"/>
    <property type="match status" value="1"/>
</dbReference>
<evidence type="ECO:0000256" key="3">
    <source>
        <dbReference type="ARBA" id="ARBA00022833"/>
    </source>
</evidence>
<keyword evidence="5" id="KW-0805">Transcription regulation</keyword>
<keyword evidence="6" id="KW-0804">Transcription</keyword>
<evidence type="ECO:0000313" key="10">
    <source>
        <dbReference type="Proteomes" id="UP000005222"/>
    </source>
</evidence>
<dbReference type="FunFam" id="3.90.430.10:FF:000001">
    <property type="entry name" value="Copper fist DNA-binding protein"/>
    <property type="match status" value="1"/>
</dbReference>
<dbReference type="STRING" id="559304.G8YC19"/>
<feature type="domain" description="Copper-fist" evidence="8">
    <location>
        <begin position="1"/>
        <end position="40"/>
    </location>
</feature>
<keyword evidence="3" id="KW-0862">Zinc</keyword>
<gene>
    <name evidence="9" type="primary">Piso0_002227</name>
    <name evidence="9" type="ORF">GNLVRS01_PISO0J07445g</name>
</gene>
<dbReference type="PANTHER" id="PTHR28088">
    <property type="entry name" value="TRANSCRIPTIONAL ACTIVATOR HAA1-RELATED"/>
    <property type="match status" value="1"/>
</dbReference>
<evidence type="ECO:0000256" key="7">
    <source>
        <dbReference type="ARBA" id="ARBA00023242"/>
    </source>
</evidence>
<evidence type="ECO:0000256" key="1">
    <source>
        <dbReference type="ARBA" id="ARBA00004123"/>
    </source>
</evidence>
<dbReference type="InterPro" id="IPR001083">
    <property type="entry name" value="Cu_fist_DNA-bd_dom"/>
</dbReference>
<protein>
    <submittedName>
        <fullName evidence="9">Piso0_002227 protein</fullName>
    </submittedName>
</protein>
<organism evidence="9 10">
    <name type="scientific">Pichia sorbitophila (strain ATCC MYA-4447 / BCRC 22081 / CBS 7064 / NBRC 10061 / NRRL Y-12695)</name>
    <name type="common">Hybrid yeast</name>
    <dbReference type="NCBI Taxonomy" id="559304"/>
    <lineage>
        <taxon>Eukaryota</taxon>
        <taxon>Fungi</taxon>
        <taxon>Dikarya</taxon>
        <taxon>Ascomycota</taxon>
        <taxon>Saccharomycotina</taxon>
        <taxon>Pichiomycetes</taxon>
        <taxon>Debaryomycetaceae</taxon>
        <taxon>Millerozyma</taxon>
    </lineage>
</organism>
<keyword evidence="4" id="KW-0186">Copper</keyword>
<dbReference type="GO" id="GO:0006878">
    <property type="term" value="P:intracellular copper ion homeostasis"/>
    <property type="evidence" value="ECO:0007669"/>
    <property type="project" value="TreeGrafter"/>
</dbReference>
<evidence type="ECO:0000259" key="8">
    <source>
        <dbReference type="PROSITE" id="PS50073"/>
    </source>
</evidence>
<dbReference type="InterPro" id="IPR051763">
    <property type="entry name" value="Copper_Homeo_Regul"/>
</dbReference>
<evidence type="ECO:0000256" key="2">
    <source>
        <dbReference type="ARBA" id="ARBA00022723"/>
    </source>
</evidence>
<accession>G8YC19</accession>
<dbReference type="HOGENOM" id="CLU_031396_1_0_1"/>
<dbReference type="Pfam" id="PF00649">
    <property type="entry name" value="Copper-fist"/>
    <property type="match status" value="1"/>
</dbReference>
<dbReference type="PANTHER" id="PTHR28088:SF5">
    <property type="entry name" value="TRANSCRIPTIONAL ACTIVATOR HAA1-RELATED"/>
    <property type="match status" value="1"/>
</dbReference>
<dbReference type="GO" id="GO:0000981">
    <property type="term" value="F:DNA-binding transcription factor activity, RNA polymerase II-specific"/>
    <property type="evidence" value="ECO:0007669"/>
    <property type="project" value="TreeGrafter"/>
</dbReference>
<dbReference type="InterPro" id="IPR036395">
    <property type="entry name" value="Cu_fist_DNA-bd_dom_sf"/>
</dbReference>
<dbReference type="OMA" id="CTNCETH"/>
<dbReference type="GO" id="GO:0005634">
    <property type="term" value="C:nucleus"/>
    <property type="evidence" value="ECO:0007669"/>
    <property type="project" value="UniProtKB-SubCell"/>
</dbReference>
<dbReference type="GO" id="GO:0000978">
    <property type="term" value="F:RNA polymerase II cis-regulatory region sequence-specific DNA binding"/>
    <property type="evidence" value="ECO:0007669"/>
    <property type="project" value="TreeGrafter"/>
</dbReference>
<dbReference type="AlphaFoldDB" id="G8YC19"/>
<dbReference type="FunCoup" id="G8YC19">
    <property type="interactions" value="770"/>
</dbReference>
<evidence type="ECO:0000256" key="6">
    <source>
        <dbReference type="ARBA" id="ARBA00023163"/>
    </source>
</evidence>
<keyword evidence="10" id="KW-1185">Reference proteome</keyword>
<dbReference type="Gene3D" id="3.90.430.10">
    <property type="entry name" value="Copper fist DNA-binding domain"/>
    <property type="match status" value="1"/>
</dbReference>
<dbReference type="GO" id="GO:0005507">
    <property type="term" value="F:copper ion binding"/>
    <property type="evidence" value="ECO:0007669"/>
    <property type="project" value="InterPro"/>
</dbReference>
<dbReference type="InParanoid" id="G8YC19"/>
<reference evidence="9 10" key="1">
    <citation type="journal article" date="2012" name="G3 (Bethesda)">
        <title>Pichia sorbitophila, an interspecies yeast hybrid reveals early steps of genome resolution following polyploidization.</title>
        <authorList>
            <person name="Leh Louis V."/>
            <person name="Despons L."/>
            <person name="Friedrich A."/>
            <person name="Martin T."/>
            <person name="Durrens P."/>
            <person name="Casaregola S."/>
            <person name="Neuveglise C."/>
            <person name="Fairhead C."/>
            <person name="Marck C."/>
            <person name="Cruz J.A."/>
            <person name="Straub M.L."/>
            <person name="Kugler V."/>
            <person name="Sacerdot C."/>
            <person name="Uzunov Z."/>
            <person name="Thierry A."/>
            <person name="Weiss S."/>
            <person name="Bleykasten C."/>
            <person name="De Montigny J."/>
            <person name="Jacques N."/>
            <person name="Jung P."/>
            <person name="Lemaire M."/>
            <person name="Mallet S."/>
            <person name="Morel G."/>
            <person name="Richard G.F."/>
            <person name="Sarkar A."/>
            <person name="Savel G."/>
            <person name="Schacherer J."/>
            <person name="Seret M.L."/>
            <person name="Talla E."/>
            <person name="Samson G."/>
            <person name="Jubin C."/>
            <person name="Poulain J."/>
            <person name="Vacherie B."/>
            <person name="Barbe V."/>
            <person name="Pelletier E."/>
            <person name="Sherman D.J."/>
            <person name="Westhof E."/>
            <person name="Weissenbach J."/>
            <person name="Baret P.V."/>
            <person name="Wincker P."/>
            <person name="Gaillardin C."/>
            <person name="Dujon B."/>
            <person name="Souciet J.L."/>
        </authorList>
    </citation>
    <scope>NUCLEOTIDE SEQUENCE [LARGE SCALE GENOMIC DNA]</scope>
    <source>
        <strain evidence="10">ATCC MYA-4447 / BCRC 22081 / CBS 7064 / NBRC 10061 / NRRL Y-12695</strain>
    </source>
</reference>
<proteinExistence type="predicted"/>
<dbReference type="OrthoDB" id="5600085at2759"/>
<evidence type="ECO:0000313" key="9">
    <source>
        <dbReference type="EMBL" id="CCE82500.1"/>
    </source>
</evidence>
<dbReference type="PROSITE" id="PS50073">
    <property type="entry name" value="COPPER_FIST_2"/>
    <property type="match status" value="1"/>
</dbReference>
<name>G8YC19_PICSO</name>
<dbReference type="GO" id="GO:0045944">
    <property type="term" value="P:positive regulation of transcription by RNA polymerase II"/>
    <property type="evidence" value="ECO:0007669"/>
    <property type="project" value="TreeGrafter"/>
</dbReference>
<dbReference type="EMBL" id="FO082050">
    <property type="protein sequence ID" value="CCE82500.1"/>
    <property type="molecule type" value="Genomic_DNA"/>
</dbReference>
<keyword evidence="7" id="KW-0539">Nucleus</keyword>
<keyword evidence="2" id="KW-0479">Metal-binding</keyword>
<dbReference type="Proteomes" id="UP000005222">
    <property type="component" value="Chromosome J"/>
</dbReference>
<dbReference type="SMART" id="SM00412">
    <property type="entry name" value="Cu_FIST"/>
    <property type="match status" value="1"/>
</dbReference>
<dbReference type="PRINTS" id="PR00617">
    <property type="entry name" value="COPPERFIST"/>
</dbReference>
<evidence type="ECO:0000256" key="4">
    <source>
        <dbReference type="ARBA" id="ARBA00023008"/>
    </source>
</evidence>